<dbReference type="Proteomes" id="UP000315095">
    <property type="component" value="Unassembled WGS sequence"/>
</dbReference>
<keyword evidence="2" id="KW-1185">Reference proteome</keyword>
<organism evidence="1 2">
    <name type="scientific">Komagataeibacter diospyri</name>
    <dbReference type="NCBI Taxonomy" id="1932662"/>
    <lineage>
        <taxon>Bacteria</taxon>
        <taxon>Pseudomonadati</taxon>
        <taxon>Pseudomonadota</taxon>
        <taxon>Alphaproteobacteria</taxon>
        <taxon>Acetobacterales</taxon>
        <taxon>Acetobacteraceae</taxon>
        <taxon>Komagataeibacter</taxon>
    </lineage>
</organism>
<dbReference type="RefSeq" id="WP_141262468.1">
    <property type="nucleotide sequence ID" value="NZ_BDLU01000070.1"/>
</dbReference>
<proteinExistence type="predicted"/>
<dbReference type="AlphaFoldDB" id="A0A4P5NXP2"/>
<sequence length="56" mass="6689">MKTLTTRQLEAARRNLRMMDPCTDWQRITGRDDLEIPAWPFPDYEKIYFPPSYGVP</sequence>
<evidence type="ECO:0000313" key="2">
    <source>
        <dbReference type="Proteomes" id="UP000315095"/>
    </source>
</evidence>
<dbReference type="OrthoDB" id="7280199at2"/>
<gene>
    <name evidence="1" type="ORF">MSKU9_3265</name>
</gene>
<reference evidence="2" key="1">
    <citation type="submission" date="2017-01" db="EMBL/GenBank/DDBJ databases">
        <title>Komagataeibacter sp. MSKU9 whole genome sequencing project.</title>
        <authorList>
            <person name="Matsutani M."/>
            <person name="Naloka K."/>
            <person name="Theeragool G."/>
            <person name="Yakushi T."/>
            <person name="Matsushita K."/>
        </authorList>
    </citation>
    <scope>NUCLEOTIDE SEQUENCE [LARGE SCALE GENOMIC DNA]</scope>
    <source>
        <strain evidence="2">MSKU9</strain>
    </source>
</reference>
<name>A0A4P5NXP2_9PROT</name>
<accession>A0A4P5NXP2</accession>
<protein>
    <submittedName>
        <fullName evidence="1">Uncharacterized protein</fullName>
    </submittedName>
</protein>
<comment type="caution">
    <text evidence="1">The sequence shown here is derived from an EMBL/GenBank/DDBJ whole genome shotgun (WGS) entry which is preliminary data.</text>
</comment>
<evidence type="ECO:0000313" key="1">
    <source>
        <dbReference type="EMBL" id="GCE85124.1"/>
    </source>
</evidence>
<dbReference type="EMBL" id="BDLU01000070">
    <property type="protein sequence ID" value="GCE85124.1"/>
    <property type="molecule type" value="Genomic_DNA"/>
</dbReference>